<sequence length="54" mass="6179">MTTCGIFGETGTDSEIDKWLERMKEDKEKEDKKTENMIAIEATTKNKVGFDTYA</sequence>
<evidence type="ECO:0000313" key="1">
    <source>
        <dbReference type="EMBL" id="CUN25691.1"/>
    </source>
</evidence>
<accession>A0A173VEW7</accession>
<dbReference type="Proteomes" id="UP000095453">
    <property type="component" value="Unassembled WGS sequence"/>
</dbReference>
<protein>
    <submittedName>
        <fullName evidence="1">Uncharacterized protein</fullName>
    </submittedName>
</protein>
<organism evidence="1 2">
    <name type="scientific">Roseburia inulinivorans</name>
    <dbReference type="NCBI Taxonomy" id="360807"/>
    <lineage>
        <taxon>Bacteria</taxon>
        <taxon>Bacillati</taxon>
        <taxon>Bacillota</taxon>
        <taxon>Clostridia</taxon>
        <taxon>Lachnospirales</taxon>
        <taxon>Lachnospiraceae</taxon>
        <taxon>Roseburia</taxon>
    </lineage>
</organism>
<gene>
    <name evidence="1" type="ORF">ERS852444_02874</name>
</gene>
<dbReference type="AlphaFoldDB" id="A0A173VEW7"/>
<name>A0A173VEW7_9FIRM</name>
<proteinExistence type="predicted"/>
<evidence type="ECO:0000313" key="2">
    <source>
        <dbReference type="Proteomes" id="UP000095453"/>
    </source>
</evidence>
<dbReference type="EMBL" id="CYXX01000027">
    <property type="protein sequence ID" value="CUN25691.1"/>
    <property type="molecule type" value="Genomic_DNA"/>
</dbReference>
<dbReference type="RefSeq" id="WP_242854052.1">
    <property type="nucleotide sequence ID" value="NZ_CYXX01000027.1"/>
</dbReference>
<reference evidence="1 2" key="1">
    <citation type="submission" date="2015-09" db="EMBL/GenBank/DDBJ databases">
        <authorList>
            <consortium name="Pathogen Informatics"/>
        </authorList>
    </citation>
    <scope>NUCLEOTIDE SEQUENCE [LARGE SCALE GENOMIC DNA]</scope>
    <source>
        <strain evidence="1 2">2789STDY5608887</strain>
    </source>
</reference>